<dbReference type="Pfam" id="PF21680">
    <property type="entry name" value="GIDA_C_1st"/>
    <property type="match status" value="1"/>
</dbReference>
<dbReference type="PANTHER" id="PTHR11806">
    <property type="entry name" value="GLUCOSE INHIBITED DIVISION PROTEIN A"/>
    <property type="match status" value="1"/>
</dbReference>
<dbReference type="InterPro" id="IPR036188">
    <property type="entry name" value="FAD/NAD-bd_sf"/>
</dbReference>
<organism evidence="14 15">
    <name type="scientific">Simplicispira suum</name>
    <dbReference type="NCBI Taxonomy" id="2109915"/>
    <lineage>
        <taxon>Bacteria</taxon>
        <taxon>Pseudomonadati</taxon>
        <taxon>Pseudomonadota</taxon>
        <taxon>Betaproteobacteria</taxon>
        <taxon>Burkholderiales</taxon>
        <taxon>Comamonadaceae</taxon>
        <taxon>Simplicispira</taxon>
    </lineage>
</organism>
<gene>
    <name evidence="12" type="primary">mnmG</name>
    <name evidence="12" type="synonym">gidA</name>
    <name evidence="14" type="ORF">C6571_07220</name>
</gene>
<keyword evidence="5 12" id="KW-0963">Cytoplasm</keyword>
<evidence type="ECO:0000259" key="13">
    <source>
        <dbReference type="SMART" id="SM01228"/>
    </source>
</evidence>
<dbReference type="OrthoDB" id="9815560at2"/>
<dbReference type="PROSITE" id="PS01280">
    <property type="entry name" value="GIDA_1"/>
    <property type="match status" value="1"/>
</dbReference>
<keyword evidence="7 12" id="KW-0819">tRNA processing</keyword>
<dbReference type="InterPro" id="IPR044920">
    <property type="entry name" value="MnmG_C_subdom_sf"/>
</dbReference>
<dbReference type="InterPro" id="IPR049312">
    <property type="entry name" value="GIDA_C_N"/>
</dbReference>
<feature type="domain" description="tRNA uridine 5-carboxymethylaminomethyl modification enzyme C-terminal subdomain" evidence="13">
    <location>
        <begin position="568"/>
        <end position="639"/>
    </location>
</feature>
<sequence length="658" mass="71956">MLYPQEFDVIVVGGGHAGTEAALAAARMGARTLLLTHNIETLGQMSCNPSIGGIGKGHLVKEVDALGGAMALATDEAGIQFRILNSSKGPAVRATRAQADRVLYKAAIRRMVENQPKLWLFQQAVDDLMVEGDRVVGAVTQIGLRFRSRTVVLTAGTFLDGKIHVGLSNYAAGRAGDPPAVSLSGRLKELQLPQARLKTGTPPRIDGRSIDFSKCQQQPGDGMPGGVNEGRVPVFSFMAHAHGGAAMHPRQVPCWITNTNLRTHEIIRSGFDRSPMFTGKIEGVGPRYCPSVEDKINRFADKDSHQIFLEPEGLTTNEFYPNGISTSLPFDIQLALVRSMQGLENAHILRPGYAIEYDYFDPRSLKSSFETQQIAGLYFAGQINGTTGYEEAAAQGLFAGANAALACRGESPWLPARDQAYLGVLVDDLITQGVTEPYRMFTSRAEFRLQLREDNADMRLTEVGRQMGLVDDARWESFSRKREAVLRETQRLKDTWVNPRNLVASESERVLGKSIEHEHNLFELLRRPNVAYASLVGMDGGRFATAEVSRETLGDLSEAVVEQVEIAAKYAGYIERQQGEVERAAHFEHLRLPESIDYLQVTALSIEARQNLARHRPETLGQASRIAGITPASISLLLVHLKKGGFKTTAPGKAGAQA</sequence>
<evidence type="ECO:0000256" key="11">
    <source>
        <dbReference type="ARBA" id="ARBA00031800"/>
    </source>
</evidence>
<dbReference type="SMART" id="SM01228">
    <property type="entry name" value="GIDA_assoc_3"/>
    <property type="match status" value="1"/>
</dbReference>
<comment type="similarity">
    <text evidence="3 12">Belongs to the MnmG family.</text>
</comment>
<keyword evidence="9 12" id="KW-0520">NAD</keyword>
<dbReference type="GO" id="GO:0005829">
    <property type="term" value="C:cytosol"/>
    <property type="evidence" value="ECO:0007669"/>
    <property type="project" value="TreeGrafter"/>
</dbReference>
<comment type="subunit">
    <text evidence="10 12">Homodimer. Heterotetramer of two MnmE and two MnmG subunits.</text>
</comment>
<evidence type="ECO:0000256" key="6">
    <source>
        <dbReference type="ARBA" id="ARBA00022630"/>
    </source>
</evidence>
<evidence type="ECO:0000256" key="7">
    <source>
        <dbReference type="ARBA" id="ARBA00022694"/>
    </source>
</evidence>
<evidence type="ECO:0000256" key="5">
    <source>
        <dbReference type="ARBA" id="ARBA00022490"/>
    </source>
</evidence>
<comment type="caution">
    <text evidence="12">Lacks conserved residue(s) required for the propagation of feature annotation.</text>
</comment>
<dbReference type="HAMAP" id="MF_00129">
    <property type="entry name" value="MnmG_GidA"/>
    <property type="match status" value="1"/>
</dbReference>
<evidence type="ECO:0000256" key="4">
    <source>
        <dbReference type="ARBA" id="ARBA00020461"/>
    </source>
</evidence>
<dbReference type="RefSeq" id="WP_106446090.1">
    <property type="nucleotide sequence ID" value="NZ_CP027669.1"/>
</dbReference>
<dbReference type="GO" id="GO:0002098">
    <property type="term" value="P:tRNA wobble uridine modification"/>
    <property type="evidence" value="ECO:0007669"/>
    <property type="project" value="InterPro"/>
</dbReference>
<evidence type="ECO:0000256" key="1">
    <source>
        <dbReference type="ARBA" id="ARBA00001974"/>
    </source>
</evidence>
<dbReference type="Pfam" id="PF01134">
    <property type="entry name" value="GIDA"/>
    <property type="match status" value="1"/>
</dbReference>
<dbReference type="PROSITE" id="PS01281">
    <property type="entry name" value="GIDA_2"/>
    <property type="match status" value="1"/>
</dbReference>
<protein>
    <recommendedName>
        <fullName evidence="4 12">tRNA uridine 5-carboxymethylaminomethyl modification enzyme MnmG</fullName>
    </recommendedName>
    <alternativeName>
        <fullName evidence="11 12">Glucose-inhibited division protein A</fullName>
    </alternativeName>
</protein>
<feature type="binding site" evidence="12">
    <location>
        <begin position="13"/>
        <end position="18"/>
    </location>
    <ligand>
        <name>FAD</name>
        <dbReference type="ChEBI" id="CHEBI:57692"/>
    </ligand>
</feature>
<comment type="subcellular location">
    <subcellularLocation>
        <location evidence="12">Cytoplasm</location>
    </subcellularLocation>
</comment>
<dbReference type="SUPFAM" id="SSF51905">
    <property type="entry name" value="FAD/NAD(P)-binding domain"/>
    <property type="match status" value="1"/>
</dbReference>
<name>A0A2S0MYY7_9BURK</name>
<dbReference type="FunFam" id="1.10.150.570:FF:000001">
    <property type="entry name" value="tRNA uridine 5-carboxymethylaminomethyl modification enzyme MnmG"/>
    <property type="match status" value="1"/>
</dbReference>
<dbReference type="GO" id="GO:0050660">
    <property type="term" value="F:flavin adenine dinucleotide binding"/>
    <property type="evidence" value="ECO:0007669"/>
    <property type="project" value="UniProtKB-UniRule"/>
</dbReference>
<keyword evidence="6 12" id="KW-0285">Flavoprotein</keyword>
<dbReference type="Gene3D" id="1.10.10.1800">
    <property type="entry name" value="tRNA uridine 5-carboxymethylaminomethyl modification enzyme MnmG/GidA"/>
    <property type="match status" value="1"/>
</dbReference>
<reference evidence="14 15" key="1">
    <citation type="submission" date="2018-03" db="EMBL/GenBank/DDBJ databases">
        <title>Genome sequencing of Simplicispira sp.</title>
        <authorList>
            <person name="Kim S.-J."/>
            <person name="Heo J."/>
            <person name="Kwon S.-W."/>
        </authorList>
    </citation>
    <scope>NUCLEOTIDE SEQUENCE [LARGE SCALE GENOMIC DNA]</scope>
    <source>
        <strain evidence="14 15">SC1-8</strain>
    </source>
</reference>
<dbReference type="InterPro" id="IPR020595">
    <property type="entry name" value="MnmG-rel_CS"/>
</dbReference>
<evidence type="ECO:0000256" key="3">
    <source>
        <dbReference type="ARBA" id="ARBA00007653"/>
    </source>
</evidence>
<dbReference type="InterPro" id="IPR002218">
    <property type="entry name" value="MnmG-rel"/>
</dbReference>
<dbReference type="FunFam" id="3.50.50.60:FF:000002">
    <property type="entry name" value="tRNA uridine 5-carboxymethylaminomethyl modification enzyme MnmG"/>
    <property type="match status" value="1"/>
</dbReference>
<dbReference type="Pfam" id="PF13932">
    <property type="entry name" value="SAM_GIDA_C"/>
    <property type="match status" value="1"/>
</dbReference>
<evidence type="ECO:0000256" key="2">
    <source>
        <dbReference type="ARBA" id="ARBA00003717"/>
    </source>
</evidence>
<dbReference type="GO" id="GO:0030488">
    <property type="term" value="P:tRNA methylation"/>
    <property type="evidence" value="ECO:0007669"/>
    <property type="project" value="TreeGrafter"/>
</dbReference>
<keyword evidence="15" id="KW-1185">Reference proteome</keyword>
<dbReference type="InterPro" id="IPR004416">
    <property type="entry name" value="MnmG"/>
</dbReference>
<dbReference type="InterPro" id="IPR026904">
    <property type="entry name" value="MnmG_C"/>
</dbReference>
<keyword evidence="8 12" id="KW-0274">FAD</keyword>
<proteinExistence type="inferred from homology"/>
<evidence type="ECO:0000313" key="15">
    <source>
        <dbReference type="Proteomes" id="UP000239326"/>
    </source>
</evidence>
<comment type="cofactor">
    <cofactor evidence="1 12">
        <name>FAD</name>
        <dbReference type="ChEBI" id="CHEBI:57692"/>
    </cofactor>
</comment>
<feature type="binding site" evidence="12">
    <location>
        <begin position="285"/>
        <end position="299"/>
    </location>
    <ligand>
        <name>NAD(+)</name>
        <dbReference type="ChEBI" id="CHEBI:57540"/>
    </ligand>
</feature>
<accession>A0A2S0MYY7</accession>
<comment type="function">
    <text evidence="2 12">NAD-binding protein involved in the addition of a carboxymethylaminomethyl (cmnm) group at the wobble position (U34) of certain tRNAs, forming tRNA-cmnm(5)s(2)U34.</text>
</comment>
<dbReference type="AlphaFoldDB" id="A0A2S0MYY7"/>
<dbReference type="Gene3D" id="3.50.50.60">
    <property type="entry name" value="FAD/NAD(P)-binding domain"/>
    <property type="match status" value="2"/>
</dbReference>
<evidence type="ECO:0000313" key="14">
    <source>
        <dbReference type="EMBL" id="AVO41104.1"/>
    </source>
</evidence>
<dbReference type="FunFam" id="3.50.50.60:FF:000010">
    <property type="entry name" value="tRNA uridine 5-carboxymethylaminomethyl modification enzyme MnmG"/>
    <property type="match status" value="1"/>
</dbReference>
<dbReference type="PANTHER" id="PTHR11806:SF0">
    <property type="entry name" value="PROTEIN MTO1 HOMOLOG, MITOCHONDRIAL"/>
    <property type="match status" value="1"/>
</dbReference>
<evidence type="ECO:0000256" key="12">
    <source>
        <dbReference type="HAMAP-Rule" id="MF_00129"/>
    </source>
</evidence>
<dbReference type="Gene3D" id="1.10.150.570">
    <property type="entry name" value="GidA associated domain, C-terminal subdomain"/>
    <property type="match status" value="1"/>
</dbReference>
<dbReference type="Proteomes" id="UP000239326">
    <property type="component" value="Chromosome"/>
</dbReference>
<dbReference type="NCBIfam" id="TIGR00136">
    <property type="entry name" value="mnmG_gidA"/>
    <property type="match status" value="1"/>
</dbReference>
<dbReference type="FunFam" id="1.10.10.1800:FF:000001">
    <property type="entry name" value="tRNA uridine 5-carboxymethylaminomethyl modification enzyme MnmG"/>
    <property type="match status" value="1"/>
</dbReference>
<dbReference type="InterPro" id="IPR040131">
    <property type="entry name" value="MnmG_N"/>
</dbReference>
<dbReference type="InterPro" id="IPR047001">
    <property type="entry name" value="MnmG_C_subdom"/>
</dbReference>
<evidence type="ECO:0000256" key="9">
    <source>
        <dbReference type="ARBA" id="ARBA00023027"/>
    </source>
</evidence>
<dbReference type="EMBL" id="CP027669">
    <property type="protein sequence ID" value="AVO41104.1"/>
    <property type="molecule type" value="Genomic_DNA"/>
</dbReference>
<evidence type="ECO:0000256" key="10">
    <source>
        <dbReference type="ARBA" id="ARBA00025948"/>
    </source>
</evidence>
<evidence type="ECO:0000256" key="8">
    <source>
        <dbReference type="ARBA" id="ARBA00022827"/>
    </source>
</evidence>
<dbReference type="KEGG" id="simp:C6571_07220"/>